<comment type="caution">
    <text evidence="2">The sequence shown here is derived from an EMBL/GenBank/DDBJ whole genome shotgun (WGS) entry which is preliminary data.</text>
</comment>
<keyword evidence="3" id="KW-1185">Reference proteome</keyword>
<gene>
    <name evidence="2" type="ORF">Plo01_74160</name>
</gene>
<protein>
    <submittedName>
        <fullName evidence="2">Uncharacterized protein</fullName>
    </submittedName>
</protein>
<feature type="region of interest" description="Disordered" evidence="1">
    <location>
        <begin position="64"/>
        <end position="88"/>
    </location>
</feature>
<dbReference type="EMBL" id="BOOH01000067">
    <property type="protein sequence ID" value="GIH80987.1"/>
    <property type="molecule type" value="Genomic_DNA"/>
</dbReference>
<evidence type="ECO:0000256" key="1">
    <source>
        <dbReference type="SAM" id="MobiDB-lite"/>
    </source>
</evidence>
<reference evidence="2 3" key="1">
    <citation type="submission" date="2021-01" db="EMBL/GenBank/DDBJ databases">
        <title>Whole genome shotgun sequence of Planobispora longispora NBRC 13918.</title>
        <authorList>
            <person name="Komaki H."/>
            <person name="Tamura T."/>
        </authorList>
    </citation>
    <scope>NUCLEOTIDE SEQUENCE [LARGE SCALE GENOMIC DNA]</scope>
    <source>
        <strain evidence="2 3">NBRC 13918</strain>
    </source>
</reference>
<evidence type="ECO:0000313" key="3">
    <source>
        <dbReference type="Proteomes" id="UP000616724"/>
    </source>
</evidence>
<dbReference type="AlphaFoldDB" id="A0A8J3W9N7"/>
<accession>A0A8J3W9N7</accession>
<proteinExistence type="predicted"/>
<evidence type="ECO:0000313" key="2">
    <source>
        <dbReference type="EMBL" id="GIH80987.1"/>
    </source>
</evidence>
<sequence length="88" mass="9178">MISTVRVYEAEGIGAQFERTGDASVGAHAQWFRLLGKIEKDINDHGAQTGSGLPQGLSNAVGEIEGSLQECSPGAGRPKSAYSSSRVS</sequence>
<dbReference type="Proteomes" id="UP000616724">
    <property type="component" value="Unassembled WGS sequence"/>
</dbReference>
<name>A0A8J3W9N7_9ACTN</name>
<organism evidence="2 3">
    <name type="scientific">Planobispora longispora</name>
    <dbReference type="NCBI Taxonomy" id="28887"/>
    <lineage>
        <taxon>Bacteria</taxon>
        <taxon>Bacillati</taxon>
        <taxon>Actinomycetota</taxon>
        <taxon>Actinomycetes</taxon>
        <taxon>Streptosporangiales</taxon>
        <taxon>Streptosporangiaceae</taxon>
        <taxon>Planobispora</taxon>
    </lineage>
</organism>